<proteinExistence type="predicted"/>
<sequence length="115" mass="13235">MWMRISIFAIDLCKAKKNNICIIFYLIADIPLQWINCNTWIDQLSIEKGEANIWPPKRNELFIYGNHNKTIVYREYSLSSIFGPLDDLGIKLPTYSGPLKMIIFNGTIPEIAPEG</sequence>
<accession>A0A818T0J9</accession>
<dbReference type="AlphaFoldDB" id="A0A818T0J9"/>
<dbReference type="OrthoDB" id="6409159at2759"/>
<protein>
    <submittedName>
        <fullName evidence="2">Uncharacterized protein</fullName>
    </submittedName>
</protein>
<dbReference type="Proteomes" id="UP000663882">
    <property type="component" value="Unassembled WGS sequence"/>
</dbReference>
<reference evidence="2" key="1">
    <citation type="submission" date="2021-02" db="EMBL/GenBank/DDBJ databases">
        <authorList>
            <person name="Nowell W R."/>
        </authorList>
    </citation>
    <scope>NUCLEOTIDE SEQUENCE</scope>
</reference>
<gene>
    <name evidence="2" type="ORF">OTI717_LOCUS10550</name>
    <name evidence="1" type="ORF">RFH988_LOCUS4509</name>
</gene>
<name>A0A818T0J9_9BILA</name>
<evidence type="ECO:0000313" key="1">
    <source>
        <dbReference type="EMBL" id="CAF0812590.1"/>
    </source>
</evidence>
<dbReference type="Proteomes" id="UP000663823">
    <property type="component" value="Unassembled WGS sequence"/>
</dbReference>
<evidence type="ECO:0000313" key="2">
    <source>
        <dbReference type="EMBL" id="CAF3670775.1"/>
    </source>
</evidence>
<dbReference type="EMBL" id="CAJOAX010000957">
    <property type="protein sequence ID" value="CAF3670775.1"/>
    <property type="molecule type" value="Genomic_DNA"/>
</dbReference>
<organism evidence="2 3">
    <name type="scientific">Rotaria sordida</name>
    <dbReference type="NCBI Taxonomy" id="392033"/>
    <lineage>
        <taxon>Eukaryota</taxon>
        <taxon>Metazoa</taxon>
        <taxon>Spiralia</taxon>
        <taxon>Gnathifera</taxon>
        <taxon>Rotifera</taxon>
        <taxon>Eurotatoria</taxon>
        <taxon>Bdelloidea</taxon>
        <taxon>Philodinida</taxon>
        <taxon>Philodinidae</taxon>
        <taxon>Rotaria</taxon>
    </lineage>
</organism>
<comment type="caution">
    <text evidence="2">The sequence shown here is derived from an EMBL/GenBank/DDBJ whole genome shotgun (WGS) entry which is preliminary data.</text>
</comment>
<dbReference type="EMBL" id="CAJNOO010000118">
    <property type="protein sequence ID" value="CAF0812590.1"/>
    <property type="molecule type" value="Genomic_DNA"/>
</dbReference>
<evidence type="ECO:0000313" key="3">
    <source>
        <dbReference type="Proteomes" id="UP000663823"/>
    </source>
</evidence>